<gene>
    <name evidence="2" type="ORF">AOC25_11635</name>
</gene>
<dbReference type="OMA" id="TIYKAGW"/>
<keyword evidence="1" id="KW-0732">Signal</keyword>
<evidence type="ECO:0000313" key="3">
    <source>
        <dbReference type="Proteomes" id="UP000182060"/>
    </source>
</evidence>
<name>A0AAC9NJI2_9BURK</name>
<dbReference type="Pfam" id="PF06577">
    <property type="entry name" value="EipA"/>
    <property type="match status" value="1"/>
</dbReference>
<dbReference type="Proteomes" id="UP000182060">
    <property type="component" value="Chromosome"/>
</dbReference>
<sequence>MTSIRKFLSLLILGLAVLSFGASAADAPKKPSGTVSINETQFALIVGGSTGGGVLTYQGKKYPFKIGGMSLGANVGASKLAATGEVYDLTDVSKFPGTFTKLESSITLGGGVGGTVLKNENGVIMRLTSTSEGLQFNLSASGVTVKLDK</sequence>
<feature type="signal peptide" evidence="1">
    <location>
        <begin position="1"/>
        <end position="24"/>
    </location>
</feature>
<evidence type="ECO:0000313" key="2">
    <source>
        <dbReference type="EMBL" id="APC02219.1"/>
    </source>
</evidence>
<dbReference type="AlphaFoldDB" id="A0AAC9NJI2"/>
<protein>
    <recommendedName>
        <fullName evidence="4">DUF1134 domain-containing protein</fullName>
    </recommendedName>
</protein>
<evidence type="ECO:0008006" key="4">
    <source>
        <dbReference type="Google" id="ProtNLM"/>
    </source>
</evidence>
<proteinExistence type="predicted"/>
<dbReference type="RefSeq" id="WP_011903882.1">
    <property type="nucleotide sequence ID" value="NZ_CP015016.1"/>
</dbReference>
<feature type="chain" id="PRO_5042251075" description="DUF1134 domain-containing protein" evidence="1">
    <location>
        <begin position="25"/>
        <end position="149"/>
    </location>
</feature>
<dbReference type="EMBL" id="CP015017">
    <property type="protein sequence ID" value="APC02219.1"/>
    <property type="molecule type" value="Genomic_DNA"/>
</dbReference>
<organism evidence="2 3">
    <name type="scientific">Polynucleobacter asymbioticus</name>
    <dbReference type="NCBI Taxonomy" id="576611"/>
    <lineage>
        <taxon>Bacteria</taxon>
        <taxon>Pseudomonadati</taxon>
        <taxon>Pseudomonadota</taxon>
        <taxon>Betaproteobacteria</taxon>
        <taxon>Burkholderiales</taxon>
        <taxon>Burkholderiaceae</taxon>
        <taxon>Polynucleobacter</taxon>
    </lineage>
</organism>
<evidence type="ECO:0000256" key="1">
    <source>
        <dbReference type="SAM" id="SignalP"/>
    </source>
</evidence>
<dbReference type="GeneID" id="31482439"/>
<accession>A0AAC9NJI2</accession>
<reference evidence="2" key="1">
    <citation type="journal article" date="2017" name="Appl. Environ. Microbiol.">
        <title>Microdiversification of a pelagic Polynucleobacter species is mainly driven by acquisition of genomic islands from a partially interspecific gene pool.</title>
        <authorList>
            <person name="Hoetzinger M."/>
            <person name="Hahn M.W."/>
            <person name="Jezberova J."/>
            <person name="Schmidt J."/>
            <person name="Koll U."/>
        </authorList>
    </citation>
    <scope>NUCLEOTIDE SEQUENCE</scope>
    <source>
        <strain evidence="2">MWH-RechtKol4</strain>
    </source>
</reference>
<dbReference type="InterPro" id="IPR008325">
    <property type="entry name" value="EipA-like"/>
</dbReference>